<dbReference type="PANTHER" id="PTHR11552:SF147">
    <property type="entry name" value="CHOLINE DEHYDROGENASE, MITOCHONDRIAL"/>
    <property type="match status" value="1"/>
</dbReference>
<dbReference type="PROSITE" id="PS00623">
    <property type="entry name" value="GMC_OXRED_1"/>
    <property type="match status" value="1"/>
</dbReference>
<comment type="cofactor">
    <cofactor evidence="1">
        <name>FAD</name>
        <dbReference type="ChEBI" id="CHEBI:57692"/>
    </cofactor>
</comment>
<dbReference type="InterPro" id="IPR012132">
    <property type="entry name" value="GMC_OxRdtase"/>
</dbReference>
<evidence type="ECO:0000256" key="5">
    <source>
        <dbReference type="RuleBase" id="RU003968"/>
    </source>
</evidence>
<name>A0ABT7A2X1_9ACTN</name>
<accession>A0ABT7A2X1</accession>
<dbReference type="Pfam" id="PF05199">
    <property type="entry name" value="GMC_oxred_C"/>
    <property type="match status" value="1"/>
</dbReference>
<evidence type="ECO:0000259" key="7">
    <source>
        <dbReference type="PROSITE" id="PS00623"/>
    </source>
</evidence>
<dbReference type="SUPFAM" id="SSF51905">
    <property type="entry name" value="FAD/NAD(P)-binding domain"/>
    <property type="match status" value="1"/>
</dbReference>
<dbReference type="PIRSF" id="PIRSF000137">
    <property type="entry name" value="Alcohol_oxidase"/>
    <property type="match status" value="1"/>
</dbReference>
<dbReference type="PROSITE" id="PS00624">
    <property type="entry name" value="GMC_OXRED_2"/>
    <property type="match status" value="1"/>
</dbReference>
<dbReference type="Gene3D" id="3.50.50.60">
    <property type="entry name" value="FAD/NAD(P)-binding domain"/>
    <property type="match status" value="1"/>
</dbReference>
<keyword evidence="3 5" id="KW-0285">Flavoprotein</keyword>
<evidence type="ECO:0000256" key="6">
    <source>
        <dbReference type="SAM" id="MobiDB-lite"/>
    </source>
</evidence>
<dbReference type="Proteomes" id="UP001214441">
    <property type="component" value="Unassembled WGS sequence"/>
</dbReference>
<evidence type="ECO:0000259" key="8">
    <source>
        <dbReference type="PROSITE" id="PS00624"/>
    </source>
</evidence>
<dbReference type="PANTHER" id="PTHR11552">
    <property type="entry name" value="GLUCOSE-METHANOL-CHOLINE GMC OXIDOREDUCTASE"/>
    <property type="match status" value="1"/>
</dbReference>
<evidence type="ECO:0000256" key="2">
    <source>
        <dbReference type="ARBA" id="ARBA00010790"/>
    </source>
</evidence>
<dbReference type="InterPro" id="IPR007867">
    <property type="entry name" value="GMC_OxRtase_C"/>
</dbReference>
<protein>
    <submittedName>
        <fullName evidence="9">GMC family oxidoreductase N-terminal domain-containing protein</fullName>
    </submittedName>
</protein>
<feature type="region of interest" description="Disordered" evidence="6">
    <location>
        <begin position="37"/>
        <end position="60"/>
    </location>
</feature>
<evidence type="ECO:0000256" key="3">
    <source>
        <dbReference type="ARBA" id="ARBA00022630"/>
    </source>
</evidence>
<keyword evidence="4 5" id="KW-0274">FAD</keyword>
<dbReference type="InterPro" id="IPR000172">
    <property type="entry name" value="GMC_OxRdtase_N"/>
</dbReference>
<organism evidence="9 10">
    <name type="scientific">Streptomyces iconiensis</name>
    <dbReference type="NCBI Taxonomy" id="1384038"/>
    <lineage>
        <taxon>Bacteria</taxon>
        <taxon>Bacillati</taxon>
        <taxon>Actinomycetota</taxon>
        <taxon>Actinomycetes</taxon>
        <taxon>Kitasatosporales</taxon>
        <taxon>Streptomycetaceae</taxon>
        <taxon>Streptomyces</taxon>
    </lineage>
</organism>
<feature type="domain" description="Glucose-methanol-choline oxidoreductase N-terminal" evidence="7">
    <location>
        <begin position="81"/>
        <end position="104"/>
    </location>
</feature>
<reference evidence="9 10" key="1">
    <citation type="submission" date="2023-05" db="EMBL/GenBank/DDBJ databases">
        <title>Streptantibioticus silvisoli sp. nov., acidotolerant actinomycetes 1 from pine litter.</title>
        <authorList>
            <person name="Swiecimska M."/>
            <person name="Golinska P."/>
            <person name="Sangal V."/>
            <person name="Wachnowicz B."/>
            <person name="Goodfellow M."/>
        </authorList>
    </citation>
    <scope>NUCLEOTIDE SEQUENCE [LARGE SCALE GENOMIC DNA]</scope>
    <source>
        <strain evidence="9 10">DSM 42109</strain>
    </source>
</reference>
<evidence type="ECO:0000256" key="1">
    <source>
        <dbReference type="ARBA" id="ARBA00001974"/>
    </source>
</evidence>
<keyword evidence="10" id="KW-1185">Reference proteome</keyword>
<dbReference type="RefSeq" id="WP_274046357.1">
    <property type="nucleotide sequence ID" value="NZ_JANCPR020000031.1"/>
</dbReference>
<sequence length="518" mass="53575">MNGVWDVVVVGAGSAGGVLACRLSEDPGRSVLLLEAGPDYGTDSAEQPGDVATSPAATDSHDWGYVSEPGALGRSVALTRGKLVGGSSAINSAIALRGQPADYDAWAAYGGDGWSFAEFLPSLRQVERDMDRADAYHGTQGPVPVRRHGADELNAHQRAFEAACLAEGHPRVADHNAPGALGVGPVPVNRVDDVRQSTALTYLARARGRANLHVRAGVHVDRVVFEGGKAVGLRLADAGGTLVRARRTVLAAGAYGSPAVLMRSGIGPAEDLAALGIDVLADLPGVGQGLREHPTVTLQFPVDVPLPPPTAPVLQVYLTCPDPHTAGGVPTASREDGTVGLHLFPSGPELLDDGTTGLTLWVALMRPHSTGRLRPRTADPFAAPAIDPGLLRDPRDTDRLVAGLRLARRLARTEPLAGLLGEERGPLAATHSAAGLATAIRSVVNPYQHAAGTCRMGQPTDPDAVVGPDGAVNGTENLYVIDASVLPTLPTANTNLTTMATAEHCAARPPWSPSLGSP</sequence>
<evidence type="ECO:0000256" key="4">
    <source>
        <dbReference type="ARBA" id="ARBA00022827"/>
    </source>
</evidence>
<comment type="caution">
    <text evidence="9">The sequence shown here is derived from an EMBL/GenBank/DDBJ whole genome shotgun (WGS) entry which is preliminary data.</text>
</comment>
<proteinExistence type="inferred from homology"/>
<dbReference type="Pfam" id="PF00732">
    <property type="entry name" value="GMC_oxred_N"/>
    <property type="match status" value="1"/>
</dbReference>
<dbReference type="EMBL" id="JANCPR020000031">
    <property type="protein sequence ID" value="MDJ1135670.1"/>
    <property type="molecule type" value="Genomic_DNA"/>
</dbReference>
<feature type="domain" description="Glucose-methanol-choline oxidoreductase N-terminal" evidence="8">
    <location>
        <begin position="253"/>
        <end position="267"/>
    </location>
</feature>
<evidence type="ECO:0000313" key="9">
    <source>
        <dbReference type="EMBL" id="MDJ1135670.1"/>
    </source>
</evidence>
<evidence type="ECO:0000313" key="10">
    <source>
        <dbReference type="Proteomes" id="UP001214441"/>
    </source>
</evidence>
<comment type="similarity">
    <text evidence="2 5">Belongs to the GMC oxidoreductase family.</text>
</comment>
<dbReference type="InterPro" id="IPR036188">
    <property type="entry name" value="FAD/NAD-bd_sf"/>
</dbReference>
<gene>
    <name evidence="9" type="ORF">NMN56_027700</name>
</gene>
<dbReference type="SUPFAM" id="SSF54373">
    <property type="entry name" value="FAD-linked reductases, C-terminal domain"/>
    <property type="match status" value="1"/>
</dbReference>
<dbReference type="Gene3D" id="3.30.410.40">
    <property type="match status" value="1"/>
</dbReference>